<dbReference type="Gene3D" id="3.40.50.1820">
    <property type="entry name" value="alpha/beta hydrolase"/>
    <property type="match status" value="1"/>
</dbReference>
<dbReference type="EMBL" id="FOBB01000012">
    <property type="protein sequence ID" value="SEN72455.1"/>
    <property type="molecule type" value="Genomic_DNA"/>
</dbReference>
<dbReference type="PANTHER" id="PTHR11487:SF0">
    <property type="entry name" value="S-ACYL FATTY ACID SYNTHASE THIOESTERASE, MEDIUM CHAIN"/>
    <property type="match status" value="1"/>
</dbReference>
<proteinExistence type="inferred from homology"/>
<comment type="similarity">
    <text evidence="1">Belongs to the thioesterase family.</text>
</comment>
<dbReference type="SUPFAM" id="SSF53474">
    <property type="entry name" value="alpha/beta-Hydrolases"/>
    <property type="match status" value="1"/>
</dbReference>
<reference evidence="3 4" key="1">
    <citation type="submission" date="2016-10" db="EMBL/GenBank/DDBJ databases">
        <authorList>
            <person name="de Groot N.N."/>
        </authorList>
    </citation>
    <scope>NUCLEOTIDE SEQUENCE [LARGE SCALE GENOMIC DNA]</scope>
    <source>
        <strain evidence="3 4">DSM 21039</strain>
    </source>
</reference>
<dbReference type="Pfam" id="PF00975">
    <property type="entry name" value="Thioesterase"/>
    <property type="match status" value="1"/>
</dbReference>
<dbReference type="AlphaFoldDB" id="A0A1H8IWC9"/>
<dbReference type="InterPro" id="IPR012223">
    <property type="entry name" value="TEII"/>
</dbReference>
<name>A0A1H8IWC9_9BACT</name>
<dbReference type="RefSeq" id="WP_089920694.1">
    <property type="nucleotide sequence ID" value="NZ_FOBB01000012.1"/>
</dbReference>
<dbReference type="PANTHER" id="PTHR11487">
    <property type="entry name" value="THIOESTERASE"/>
    <property type="match status" value="1"/>
</dbReference>
<dbReference type="STRING" id="573321.SAMN04488505_11294"/>
<dbReference type="Proteomes" id="UP000198984">
    <property type="component" value="Unassembled WGS sequence"/>
</dbReference>
<dbReference type="GO" id="GO:0008610">
    <property type="term" value="P:lipid biosynthetic process"/>
    <property type="evidence" value="ECO:0007669"/>
    <property type="project" value="TreeGrafter"/>
</dbReference>
<dbReference type="InterPro" id="IPR001031">
    <property type="entry name" value="Thioesterase"/>
</dbReference>
<dbReference type="InterPro" id="IPR029058">
    <property type="entry name" value="AB_hydrolase_fold"/>
</dbReference>
<evidence type="ECO:0000313" key="4">
    <source>
        <dbReference type="Proteomes" id="UP000198984"/>
    </source>
</evidence>
<dbReference type="OrthoDB" id="2213423at2"/>
<keyword evidence="4" id="KW-1185">Reference proteome</keyword>
<organism evidence="3 4">
    <name type="scientific">Chitinophaga rupis</name>
    <dbReference type="NCBI Taxonomy" id="573321"/>
    <lineage>
        <taxon>Bacteria</taxon>
        <taxon>Pseudomonadati</taxon>
        <taxon>Bacteroidota</taxon>
        <taxon>Chitinophagia</taxon>
        <taxon>Chitinophagales</taxon>
        <taxon>Chitinophagaceae</taxon>
        <taxon>Chitinophaga</taxon>
    </lineage>
</organism>
<evidence type="ECO:0000313" key="3">
    <source>
        <dbReference type="EMBL" id="SEN72455.1"/>
    </source>
</evidence>
<evidence type="ECO:0000256" key="1">
    <source>
        <dbReference type="ARBA" id="ARBA00007169"/>
    </source>
</evidence>
<accession>A0A1H8IWC9</accession>
<protein>
    <submittedName>
        <fullName evidence="3">Surfactin synthase thioesterase subunit</fullName>
    </submittedName>
</protein>
<gene>
    <name evidence="3" type="ORF">SAMN04488505_11294</name>
</gene>
<evidence type="ECO:0000259" key="2">
    <source>
        <dbReference type="Pfam" id="PF00975"/>
    </source>
</evidence>
<sequence length="241" mass="27168">MKVNIFCLPFAGGSRYSYQGYEKYASPQVSIIPVDLPGRGSRFADPLLGDIYEMAEDVFQQLQDRLHEPYALYGHSMGALLCYLLTKRILQEGLPAPLHLFLTGRAAPSVVKQDAVIHTLPKADFFEALAKLGGCPEELLRNEDLKDFFEPIIRSDLGALHTYQHEETTPFDIPMTVMTGLQENISFEDALAWQKESTVLITARKFTGDHFFIYDHEREIVQLMAGLLTGARKKQHTAVYA</sequence>
<feature type="domain" description="Thioesterase" evidence="2">
    <location>
        <begin position="5"/>
        <end position="222"/>
    </location>
</feature>